<reference evidence="2 3" key="1">
    <citation type="submission" date="2018-03" db="EMBL/GenBank/DDBJ databases">
        <title>Novel Streptomyces sp. from soil.</title>
        <authorList>
            <person name="Tan G.Y.A."/>
            <person name="Lee Z.Y."/>
        </authorList>
    </citation>
    <scope>NUCLEOTIDE SEQUENCE [LARGE SCALE GENOMIC DNA]</scope>
    <source>
        <strain evidence="2 3">ST5x</strain>
    </source>
</reference>
<proteinExistence type="predicted"/>
<feature type="domain" description="UspA" evidence="1">
    <location>
        <begin position="14"/>
        <end position="152"/>
    </location>
</feature>
<dbReference type="CDD" id="cd00293">
    <property type="entry name" value="USP-like"/>
    <property type="match status" value="1"/>
</dbReference>
<protein>
    <submittedName>
        <fullName evidence="2">Universal stress protein</fullName>
    </submittedName>
</protein>
<dbReference type="RefSeq" id="WP_105867993.1">
    <property type="nucleotide sequence ID" value="NZ_PVLV01000094.1"/>
</dbReference>
<sequence length="180" mass="18980">MDPRDAPGEPARARRIVAGVSGSPGSLTALHRAADEARHRGGELWVVLAWQSPGGELGARHHHGGPPLHELCRSDAVARLRGVLDEAFGGRGAGVTLAGVAARGAPGPALLELACRPDDLIVVGTGARRRWPRSSVAAHCLRFAPCPVLAVPPSPLEADLAQVRRSILWRRPIDVGELTR</sequence>
<dbReference type="SUPFAM" id="SSF52402">
    <property type="entry name" value="Adenine nucleotide alpha hydrolases-like"/>
    <property type="match status" value="1"/>
</dbReference>
<accession>A0A2S9PZV6</accession>
<evidence type="ECO:0000259" key="1">
    <source>
        <dbReference type="Pfam" id="PF00582"/>
    </source>
</evidence>
<dbReference type="Proteomes" id="UP000239322">
    <property type="component" value="Unassembled WGS sequence"/>
</dbReference>
<comment type="caution">
    <text evidence="2">The sequence shown here is derived from an EMBL/GenBank/DDBJ whole genome shotgun (WGS) entry which is preliminary data.</text>
</comment>
<dbReference type="InterPro" id="IPR006016">
    <property type="entry name" value="UspA"/>
</dbReference>
<evidence type="ECO:0000313" key="2">
    <source>
        <dbReference type="EMBL" id="PRH79922.1"/>
    </source>
</evidence>
<name>A0A2S9PZV6_9ACTN</name>
<evidence type="ECO:0000313" key="3">
    <source>
        <dbReference type="Proteomes" id="UP000239322"/>
    </source>
</evidence>
<organism evidence="2 3">
    <name type="scientific">Streptomyces solincola</name>
    <dbReference type="NCBI Taxonomy" id="2100817"/>
    <lineage>
        <taxon>Bacteria</taxon>
        <taxon>Bacillati</taxon>
        <taxon>Actinomycetota</taxon>
        <taxon>Actinomycetes</taxon>
        <taxon>Kitasatosporales</taxon>
        <taxon>Streptomycetaceae</taxon>
        <taxon>Streptomyces</taxon>
    </lineage>
</organism>
<gene>
    <name evidence="2" type="ORF">C6N75_07115</name>
</gene>
<dbReference type="EMBL" id="PVLV01000094">
    <property type="protein sequence ID" value="PRH79922.1"/>
    <property type="molecule type" value="Genomic_DNA"/>
</dbReference>
<dbReference type="Pfam" id="PF00582">
    <property type="entry name" value="Usp"/>
    <property type="match status" value="1"/>
</dbReference>
<dbReference type="OrthoDB" id="3472822at2"/>
<dbReference type="Gene3D" id="3.40.50.12370">
    <property type="match status" value="1"/>
</dbReference>
<dbReference type="AlphaFoldDB" id="A0A2S9PZV6"/>
<keyword evidence="3" id="KW-1185">Reference proteome</keyword>